<dbReference type="EMBL" id="CP119078">
    <property type="protein sequence ID" value="WED44086.1"/>
    <property type="molecule type" value="Genomic_DNA"/>
</dbReference>
<feature type="transmembrane region" description="Helical" evidence="1">
    <location>
        <begin position="21"/>
        <end position="39"/>
    </location>
</feature>
<feature type="transmembrane region" description="Helical" evidence="1">
    <location>
        <begin position="97"/>
        <end position="113"/>
    </location>
</feature>
<evidence type="ECO:0008006" key="4">
    <source>
        <dbReference type="Google" id="ProtNLM"/>
    </source>
</evidence>
<dbReference type="RefSeq" id="WP_275089903.1">
    <property type="nucleotide sequence ID" value="NZ_CP119078.1"/>
</dbReference>
<protein>
    <recommendedName>
        <fullName evidence="4">FUSC family protein</fullName>
    </recommendedName>
</protein>
<proteinExistence type="predicted"/>
<feature type="transmembrane region" description="Helical" evidence="1">
    <location>
        <begin position="146"/>
        <end position="166"/>
    </location>
</feature>
<name>A0ABY8AWI7_9GAMM</name>
<keyword evidence="1" id="KW-1133">Transmembrane helix</keyword>
<evidence type="ECO:0000256" key="1">
    <source>
        <dbReference type="SAM" id="Phobius"/>
    </source>
</evidence>
<gene>
    <name evidence="2" type="ORF">PXX05_04675</name>
</gene>
<keyword evidence="1" id="KW-0812">Transmembrane</keyword>
<dbReference type="Proteomes" id="UP001222087">
    <property type="component" value="Chromosome"/>
</dbReference>
<feature type="transmembrane region" description="Helical" evidence="1">
    <location>
        <begin position="73"/>
        <end position="91"/>
    </location>
</feature>
<evidence type="ECO:0000313" key="2">
    <source>
        <dbReference type="EMBL" id="WED44086.1"/>
    </source>
</evidence>
<organism evidence="2 3">
    <name type="scientific">Legionella cardiaca</name>
    <dbReference type="NCBI Taxonomy" id="1071983"/>
    <lineage>
        <taxon>Bacteria</taxon>
        <taxon>Pseudomonadati</taxon>
        <taxon>Pseudomonadota</taxon>
        <taxon>Gammaproteobacteria</taxon>
        <taxon>Legionellales</taxon>
        <taxon>Legionellaceae</taxon>
        <taxon>Legionella</taxon>
    </lineage>
</organism>
<sequence>MFISPLRNWLNRVDPYAIQRVVLQKALFMATVLTFIYWFFRPENFLMFVAPLIVIYWYEMPFLSTKKEKNRSILFIFSMVIITSISFYVIYPFKLLFIVYAIIFFIVLFRTMWAKFPKIKNATMLIINTGALTLSIKPMASLQTSIGIFSSAALSMLSLFICLNFFPNKTFEIWRRALMNYIQCIEADIEAILAKVPLPSFNEEVSHVDILRSYQTVLPRNYLLLAKRIFSNVRNIQFALNNIYYLELNPVFWASIKEHLHYFRLNIDKKKPVDMSKIIVTPVTHFQYLVQDYLLSAIRHWNTLCKR</sequence>
<evidence type="ECO:0000313" key="3">
    <source>
        <dbReference type="Proteomes" id="UP001222087"/>
    </source>
</evidence>
<keyword evidence="1" id="KW-0472">Membrane</keyword>
<reference evidence="2 3" key="1">
    <citation type="submission" date="2023-02" db="EMBL/GenBank/DDBJ databases">
        <title>Genome Sequence of L. cardiaca H63T.</title>
        <authorList>
            <person name="Lopez A.E."/>
            <person name="Cianciotto N.P."/>
        </authorList>
    </citation>
    <scope>NUCLEOTIDE SEQUENCE [LARGE SCALE GENOMIC DNA]</scope>
    <source>
        <strain evidence="2 3">H63</strain>
    </source>
</reference>
<keyword evidence="3" id="KW-1185">Reference proteome</keyword>
<accession>A0ABY8AWI7</accession>
<feature type="transmembrane region" description="Helical" evidence="1">
    <location>
        <begin position="45"/>
        <end position="61"/>
    </location>
</feature>